<dbReference type="Gene3D" id="2.40.10.10">
    <property type="entry name" value="Trypsin-like serine proteases"/>
    <property type="match status" value="2"/>
</dbReference>
<name>A0A7W7FWR6_9PSEU</name>
<dbReference type="EMBL" id="JACHMH010000001">
    <property type="protein sequence ID" value="MBB4680572.1"/>
    <property type="molecule type" value="Genomic_DNA"/>
</dbReference>
<protein>
    <submittedName>
        <fullName evidence="2">V8-like Glu-specific endopeptidase</fullName>
    </submittedName>
</protein>
<dbReference type="Proteomes" id="UP000533598">
    <property type="component" value="Unassembled WGS sequence"/>
</dbReference>
<evidence type="ECO:0000313" key="3">
    <source>
        <dbReference type="Proteomes" id="UP000533598"/>
    </source>
</evidence>
<dbReference type="InterPro" id="IPR009003">
    <property type="entry name" value="Peptidase_S1_PA"/>
</dbReference>
<dbReference type="InterPro" id="IPR043504">
    <property type="entry name" value="Peptidase_S1_PA_chymotrypsin"/>
</dbReference>
<sequence>MVTRSATLLGALLAVALLVPGPAASGTPSDTLGHWTPARMAAATSPDTGEPARDPALGVLAELTKAARPYTAPGIRVHGKVFWTKSGRDSWCSASVVTAPNKSVVWSAAHCLSGTTNVMFVPAYNSAGSGDAPYGRWPARKVAISGNDHALAVVGQVGGKNLEDVVGANGIRFTGPIGGRTTVWGYPAARIWTGRDLTYCNQPTQLSGSSVRTACDTEGGSSGGGYVTGASTPTGLGYLWANHSAGAGATAIGVVFGATAERLYRANMN</sequence>
<evidence type="ECO:0000256" key="1">
    <source>
        <dbReference type="SAM" id="SignalP"/>
    </source>
</evidence>
<keyword evidence="3" id="KW-1185">Reference proteome</keyword>
<feature type="chain" id="PRO_5030713683" evidence="1">
    <location>
        <begin position="26"/>
        <end position="269"/>
    </location>
</feature>
<gene>
    <name evidence="2" type="ORF">HNR67_006690</name>
</gene>
<feature type="signal peptide" evidence="1">
    <location>
        <begin position="1"/>
        <end position="25"/>
    </location>
</feature>
<organism evidence="2 3">
    <name type="scientific">Crossiella cryophila</name>
    <dbReference type="NCBI Taxonomy" id="43355"/>
    <lineage>
        <taxon>Bacteria</taxon>
        <taxon>Bacillati</taxon>
        <taxon>Actinomycetota</taxon>
        <taxon>Actinomycetes</taxon>
        <taxon>Pseudonocardiales</taxon>
        <taxon>Pseudonocardiaceae</taxon>
        <taxon>Crossiella</taxon>
    </lineage>
</organism>
<accession>A0A7W7FWR6</accession>
<comment type="caution">
    <text evidence="2">The sequence shown here is derived from an EMBL/GenBank/DDBJ whole genome shotgun (WGS) entry which is preliminary data.</text>
</comment>
<dbReference type="RefSeq" id="WP_185006489.1">
    <property type="nucleotide sequence ID" value="NZ_BAAAUI010000005.1"/>
</dbReference>
<dbReference type="AlphaFoldDB" id="A0A7W7FWR6"/>
<evidence type="ECO:0000313" key="2">
    <source>
        <dbReference type="EMBL" id="MBB4680572.1"/>
    </source>
</evidence>
<dbReference type="SUPFAM" id="SSF50494">
    <property type="entry name" value="Trypsin-like serine proteases"/>
    <property type="match status" value="1"/>
</dbReference>
<keyword evidence="1" id="KW-0732">Signal</keyword>
<proteinExistence type="predicted"/>
<reference evidence="2 3" key="1">
    <citation type="submission" date="2020-08" db="EMBL/GenBank/DDBJ databases">
        <title>Sequencing the genomes of 1000 actinobacteria strains.</title>
        <authorList>
            <person name="Klenk H.-P."/>
        </authorList>
    </citation>
    <scope>NUCLEOTIDE SEQUENCE [LARGE SCALE GENOMIC DNA]</scope>
    <source>
        <strain evidence="2 3">DSM 44230</strain>
    </source>
</reference>